<feature type="transmembrane region" description="Helical" evidence="1">
    <location>
        <begin position="85"/>
        <end position="108"/>
    </location>
</feature>
<keyword evidence="1" id="KW-0812">Transmembrane</keyword>
<reference evidence="2 3" key="1">
    <citation type="journal article" date="2015" name="Nature">
        <title>rRNA introns, odd ribosomes, and small enigmatic genomes across a large radiation of phyla.</title>
        <authorList>
            <person name="Brown C.T."/>
            <person name="Hug L.A."/>
            <person name="Thomas B.C."/>
            <person name="Sharon I."/>
            <person name="Castelle C.J."/>
            <person name="Singh A."/>
            <person name="Wilkins M.J."/>
            <person name="Williams K.H."/>
            <person name="Banfield J.F."/>
        </authorList>
    </citation>
    <scope>NUCLEOTIDE SEQUENCE [LARGE SCALE GENOMIC DNA]</scope>
</reference>
<accession>A0A0G0JDH1</accession>
<evidence type="ECO:0000313" key="2">
    <source>
        <dbReference type="EMBL" id="KKQ26216.1"/>
    </source>
</evidence>
<comment type="caution">
    <text evidence="2">The sequence shown here is derived from an EMBL/GenBank/DDBJ whole genome shotgun (WGS) entry which is preliminary data.</text>
</comment>
<keyword evidence="1" id="KW-1133">Transmembrane helix</keyword>
<protein>
    <submittedName>
        <fullName evidence="2">Uncharacterized protein</fullName>
    </submittedName>
</protein>
<dbReference type="EMBL" id="LBSV01000003">
    <property type="protein sequence ID" value="KKQ26216.1"/>
    <property type="molecule type" value="Genomic_DNA"/>
</dbReference>
<sequence>MDSFNKVISFVLGLVVVLVFFAVVTGRLKLPGKFSSPFSKITIKPTASPTPTPISTVKIDGQGGSVLGNNYKAELTKTPTKPGTIPATGIPTLFIPSLLAGAVGGLFLRKSK</sequence>
<name>A0A0G0JDH1_9BACT</name>
<dbReference type="AlphaFoldDB" id="A0A0G0JDH1"/>
<evidence type="ECO:0000256" key="1">
    <source>
        <dbReference type="SAM" id="Phobius"/>
    </source>
</evidence>
<evidence type="ECO:0000313" key="3">
    <source>
        <dbReference type="Proteomes" id="UP000034917"/>
    </source>
</evidence>
<gene>
    <name evidence="2" type="ORF">US40_C0003G0068</name>
</gene>
<keyword evidence="1" id="KW-0472">Membrane</keyword>
<dbReference type="Proteomes" id="UP000034917">
    <property type="component" value="Unassembled WGS sequence"/>
</dbReference>
<proteinExistence type="predicted"/>
<feature type="transmembrane region" description="Helical" evidence="1">
    <location>
        <begin position="7"/>
        <end position="28"/>
    </location>
</feature>
<organism evidence="2 3">
    <name type="scientific">Candidatus Roizmanbacteria bacterium GW2011_GWC2_37_13</name>
    <dbReference type="NCBI Taxonomy" id="1618486"/>
    <lineage>
        <taxon>Bacteria</taxon>
        <taxon>Candidatus Roizmaniibacteriota</taxon>
    </lineage>
</organism>